<dbReference type="InterPro" id="IPR002758">
    <property type="entry name" value="Cation_antiport_E"/>
</dbReference>
<dbReference type="EMBL" id="LJIX01000006">
    <property type="protein sequence ID" value="KQL17852.1"/>
    <property type="molecule type" value="Genomic_DNA"/>
</dbReference>
<evidence type="ECO:0000256" key="4">
    <source>
        <dbReference type="ARBA" id="ARBA00022475"/>
    </source>
</evidence>
<keyword evidence="4" id="KW-1003">Cell membrane</keyword>
<keyword evidence="10" id="KW-1185">Reference proteome</keyword>
<dbReference type="PATRIC" id="fig|1637975.4.peg.473"/>
<accession>A0A0Q3SF50</accession>
<evidence type="ECO:0000256" key="3">
    <source>
        <dbReference type="ARBA" id="ARBA00022449"/>
    </source>
</evidence>
<comment type="similarity">
    <text evidence="2">Belongs to the CPA3 antiporters (TC 2.A.63) subunit E family.</text>
</comment>
<dbReference type="AlphaFoldDB" id="A0A0Q3SF50"/>
<comment type="caution">
    <text evidence="9">The sequence shown here is derived from an EMBL/GenBank/DDBJ whole genome shotgun (WGS) entry which is preliminary data.</text>
</comment>
<evidence type="ECO:0000256" key="8">
    <source>
        <dbReference type="SAM" id="Phobius"/>
    </source>
</evidence>
<sequence length="158" mass="18163">MPIQVLINLFIAFLWMFFQDEWSILSFIGGYLVGILVLFSMRRFFPASFYLKRFVSILSLFFLFISESVSSSIYVIRQVIGPKINVTPGIFKLETELEGDMEITLLALLLTLTPGSVVMEVSQNNRIFYIHGLNLPESEHAVIQSKIKYEKAIKEVTR</sequence>
<dbReference type="PANTHER" id="PTHR34584">
    <property type="entry name" value="NA(+)/H(+) ANTIPORTER SUBUNIT E1"/>
    <property type="match status" value="1"/>
</dbReference>
<dbReference type="GO" id="GO:0015297">
    <property type="term" value="F:antiporter activity"/>
    <property type="evidence" value="ECO:0007669"/>
    <property type="project" value="UniProtKB-KW"/>
</dbReference>
<gene>
    <name evidence="9" type="ORF">AN957_03990</name>
</gene>
<keyword evidence="3" id="KW-0813">Transport</keyword>
<reference evidence="9 10" key="1">
    <citation type="submission" date="2015-09" db="EMBL/GenBank/DDBJ databases">
        <title>Genome sequencing project for genomic taxonomy and phylogenomics of Bacillus-like bacteria.</title>
        <authorList>
            <person name="Liu B."/>
            <person name="Wang J."/>
            <person name="Zhu Y."/>
            <person name="Liu G."/>
            <person name="Chen Q."/>
            <person name="Chen Z."/>
            <person name="Lan J."/>
            <person name="Che J."/>
            <person name="Ge C."/>
            <person name="Shi H."/>
            <person name="Pan Z."/>
            <person name="Liu X."/>
        </authorList>
    </citation>
    <scope>NUCLEOTIDE SEQUENCE [LARGE SCALE GENOMIC DNA]</scope>
    <source>
        <strain evidence="9 10">FJAT-18043</strain>
    </source>
</reference>
<dbReference type="PIRSF" id="PIRSF019239">
    <property type="entry name" value="MrpE"/>
    <property type="match status" value="1"/>
</dbReference>
<comment type="subcellular location">
    <subcellularLocation>
        <location evidence="1">Cell membrane</location>
        <topology evidence="1">Multi-pass membrane protein</topology>
    </subcellularLocation>
</comment>
<dbReference type="RefSeq" id="WP_053479186.1">
    <property type="nucleotide sequence ID" value="NZ_CP041305.1"/>
</dbReference>
<dbReference type="STRING" id="1637975.AN957_03990"/>
<evidence type="ECO:0000313" key="9">
    <source>
        <dbReference type="EMBL" id="KQL17852.1"/>
    </source>
</evidence>
<dbReference type="Proteomes" id="UP000050996">
    <property type="component" value="Unassembled WGS sequence"/>
</dbReference>
<dbReference type="GO" id="GO:0005886">
    <property type="term" value="C:plasma membrane"/>
    <property type="evidence" value="ECO:0007669"/>
    <property type="project" value="UniProtKB-SubCell"/>
</dbReference>
<dbReference type="Pfam" id="PF01899">
    <property type="entry name" value="MNHE"/>
    <property type="match status" value="1"/>
</dbReference>
<keyword evidence="5 8" id="KW-0812">Transmembrane</keyword>
<evidence type="ECO:0000256" key="2">
    <source>
        <dbReference type="ARBA" id="ARBA00006228"/>
    </source>
</evidence>
<evidence type="ECO:0000313" key="10">
    <source>
        <dbReference type="Proteomes" id="UP000050996"/>
    </source>
</evidence>
<protein>
    <submittedName>
        <fullName evidence="9">Cation:proton antiporter</fullName>
    </submittedName>
</protein>
<proteinExistence type="inferred from homology"/>
<evidence type="ECO:0000256" key="7">
    <source>
        <dbReference type="ARBA" id="ARBA00023136"/>
    </source>
</evidence>
<dbReference type="GO" id="GO:0008324">
    <property type="term" value="F:monoatomic cation transmembrane transporter activity"/>
    <property type="evidence" value="ECO:0007669"/>
    <property type="project" value="InterPro"/>
</dbReference>
<evidence type="ECO:0000256" key="6">
    <source>
        <dbReference type="ARBA" id="ARBA00022989"/>
    </source>
</evidence>
<organism evidence="9 10">
    <name type="scientific">Cytobacillus solani</name>
    <dbReference type="NCBI Taxonomy" id="1637975"/>
    <lineage>
        <taxon>Bacteria</taxon>
        <taxon>Bacillati</taxon>
        <taxon>Bacillota</taxon>
        <taxon>Bacilli</taxon>
        <taxon>Bacillales</taxon>
        <taxon>Bacillaceae</taxon>
        <taxon>Cytobacillus</taxon>
    </lineage>
</organism>
<name>A0A0Q3SF50_9BACI</name>
<keyword evidence="6 8" id="KW-1133">Transmembrane helix</keyword>
<feature type="transmembrane region" description="Helical" evidence="8">
    <location>
        <begin position="22"/>
        <end position="41"/>
    </location>
</feature>
<dbReference type="PANTHER" id="PTHR34584:SF1">
    <property type="entry name" value="NA(+)_H(+) ANTIPORTER SUBUNIT E1"/>
    <property type="match status" value="1"/>
</dbReference>
<feature type="transmembrane region" description="Helical" evidence="8">
    <location>
        <begin position="53"/>
        <end position="76"/>
    </location>
</feature>
<keyword evidence="7 8" id="KW-0472">Membrane</keyword>
<evidence type="ECO:0000256" key="5">
    <source>
        <dbReference type="ARBA" id="ARBA00022692"/>
    </source>
</evidence>
<evidence type="ECO:0000256" key="1">
    <source>
        <dbReference type="ARBA" id="ARBA00004651"/>
    </source>
</evidence>
<keyword evidence="3" id="KW-0050">Antiport</keyword>